<evidence type="ECO:0000256" key="4">
    <source>
        <dbReference type="ARBA" id="ARBA00022840"/>
    </source>
</evidence>
<dbReference type="Proteomes" id="UP000199220">
    <property type="component" value="Unassembled WGS sequence"/>
</dbReference>
<dbReference type="GO" id="GO:0005524">
    <property type="term" value="F:ATP binding"/>
    <property type="evidence" value="ECO:0007669"/>
    <property type="project" value="UniProtKB-KW"/>
</dbReference>
<dbReference type="GO" id="GO:0022857">
    <property type="term" value="F:transmembrane transporter activity"/>
    <property type="evidence" value="ECO:0007669"/>
    <property type="project" value="TreeGrafter"/>
</dbReference>
<keyword evidence="3" id="KW-0547">Nucleotide-binding</keyword>
<dbReference type="OrthoDB" id="9802264at2"/>
<feature type="domain" description="ABC transporter" evidence="6">
    <location>
        <begin position="4"/>
        <end position="245"/>
    </location>
</feature>
<dbReference type="GO" id="GO:0016887">
    <property type="term" value="F:ATP hydrolysis activity"/>
    <property type="evidence" value="ECO:0007669"/>
    <property type="project" value="InterPro"/>
</dbReference>
<dbReference type="CDD" id="cd03255">
    <property type="entry name" value="ABC_MJ0796_LolCDE_FtsE"/>
    <property type="match status" value="1"/>
</dbReference>
<evidence type="ECO:0000313" key="8">
    <source>
        <dbReference type="Proteomes" id="UP000199220"/>
    </source>
</evidence>
<sequence length="261" mass="28478">MSLLELHGVTKSVRLPDDSVLEILRGIDLTVSAGEHVSVVGRSGTGKSTLLNILGLLDAATDGEYLLDGVPIGRLRSRQRARRRGEGFGFVFQQFHLLPGRTALENVIAPLLYARGRMFWRRRTIAADMLDRVGLGTRMDSMPEHLSGGEQQRVAIARALVRTPRVILADEPTGALDLETGAEIMTLLDSMATENDAALIAITHDLAVASRAKRHFRLGDGVLTPLDLPTEDRAPDDVPISRADQSPAEDEPSDDEREFVS</sequence>
<protein>
    <submittedName>
        <fullName evidence="7">Putative ABC transport system ATP-binding protein</fullName>
    </submittedName>
</protein>
<reference evidence="8" key="1">
    <citation type="submission" date="2016-10" db="EMBL/GenBank/DDBJ databases">
        <authorList>
            <person name="Varghese N."/>
            <person name="Submissions S."/>
        </authorList>
    </citation>
    <scope>NUCLEOTIDE SEQUENCE [LARGE SCALE GENOMIC DNA]</scope>
    <source>
        <strain evidence="8">DSM 21368</strain>
    </source>
</reference>
<feature type="compositionally biased region" description="Acidic residues" evidence="5">
    <location>
        <begin position="247"/>
        <end position="261"/>
    </location>
</feature>
<comment type="similarity">
    <text evidence="1">Belongs to the ABC transporter superfamily.</text>
</comment>
<dbReference type="SUPFAM" id="SSF52540">
    <property type="entry name" value="P-loop containing nucleoside triphosphate hydrolases"/>
    <property type="match status" value="1"/>
</dbReference>
<dbReference type="Gene3D" id="3.40.50.300">
    <property type="entry name" value="P-loop containing nucleotide triphosphate hydrolases"/>
    <property type="match status" value="1"/>
</dbReference>
<dbReference type="PANTHER" id="PTHR24220:SF689">
    <property type="entry name" value="LIPOPROTEIN-RELEASING SYSTEM ATP-BINDING PROTEIN LOLD"/>
    <property type="match status" value="1"/>
</dbReference>
<evidence type="ECO:0000313" key="7">
    <source>
        <dbReference type="EMBL" id="SED67412.1"/>
    </source>
</evidence>
<proteinExistence type="inferred from homology"/>
<evidence type="ECO:0000256" key="3">
    <source>
        <dbReference type="ARBA" id="ARBA00022741"/>
    </source>
</evidence>
<dbReference type="GO" id="GO:0005886">
    <property type="term" value="C:plasma membrane"/>
    <property type="evidence" value="ECO:0007669"/>
    <property type="project" value="TreeGrafter"/>
</dbReference>
<dbReference type="PROSITE" id="PS00211">
    <property type="entry name" value="ABC_TRANSPORTER_1"/>
    <property type="match status" value="1"/>
</dbReference>
<dbReference type="PROSITE" id="PS50893">
    <property type="entry name" value="ABC_TRANSPORTER_2"/>
    <property type="match status" value="1"/>
</dbReference>
<evidence type="ECO:0000256" key="5">
    <source>
        <dbReference type="SAM" id="MobiDB-lite"/>
    </source>
</evidence>
<feature type="region of interest" description="Disordered" evidence="5">
    <location>
        <begin position="222"/>
        <end position="261"/>
    </location>
</feature>
<dbReference type="STRING" id="648782.SAMN04488554_0404"/>
<dbReference type="InterPro" id="IPR017871">
    <property type="entry name" value="ABC_transporter-like_CS"/>
</dbReference>
<dbReference type="EMBL" id="FNTX01000001">
    <property type="protein sequence ID" value="SED67412.1"/>
    <property type="molecule type" value="Genomic_DNA"/>
</dbReference>
<dbReference type="RefSeq" id="WP_089771467.1">
    <property type="nucleotide sequence ID" value="NZ_FNTX01000001.1"/>
</dbReference>
<dbReference type="InterPro" id="IPR017911">
    <property type="entry name" value="MacB-like_ATP-bd"/>
</dbReference>
<keyword evidence="2" id="KW-0813">Transport</keyword>
<dbReference type="PANTHER" id="PTHR24220">
    <property type="entry name" value="IMPORT ATP-BINDING PROTEIN"/>
    <property type="match status" value="1"/>
</dbReference>
<evidence type="ECO:0000256" key="2">
    <source>
        <dbReference type="ARBA" id="ARBA00022448"/>
    </source>
</evidence>
<dbReference type="InterPro" id="IPR027417">
    <property type="entry name" value="P-loop_NTPase"/>
</dbReference>
<dbReference type="Pfam" id="PF00005">
    <property type="entry name" value="ABC_tran"/>
    <property type="match status" value="1"/>
</dbReference>
<dbReference type="InterPro" id="IPR003593">
    <property type="entry name" value="AAA+_ATPase"/>
</dbReference>
<gene>
    <name evidence="7" type="ORF">SAMN04488554_0404</name>
</gene>
<evidence type="ECO:0000256" key="1">
    <source>
        <dbReference type="ARBA" id="ARBA00005417"/>
    </source>
</evidence>
<name>A0A1H5CL55_9MICO</name>
<evidence type="ECO:0000259" key="6">
    <source>
        <dbReference type="PROSITE" id="PS50893"/>
    </source>
</evidence>
<dbReference type="AlphaFoldDB" id="A0A1H5CL55"/>
<accession>A0A1H5CL55</accession>
<dbReference type="SMART" id="SM00382">
    <property type="entry name" value="AAA"/>
    <property type="match status" value="1"/>
</dbReference>
<dbReference type="InterPro" id="IPR003439">
    <property type="entry name" value="ABC_transporter-like_ATP-bd"/>
</dbReference>
<organism evidence="7 8">
    <name type="scientific">Ruania alba</name>
    <dbReference type="NCBI Taxonomy" id="648782"/>
    <lineage>
        <taxon>Bacteria</taxon>
        <taxon>Bacillati</taxon>
        <taxon>Actinomycetota</taxon>
        <taxon>Actinomycetes</taxon>
        <taxon>Micrococcales</taxon>
        <taxon>Ruaniaceae</taxon>
        <taxon>Ruania</taxon>
    </lineage>
</organism>
<dbReference type="InterPro" id="IPR015854">
    <property type="entry name" value="ABC_transpr_LolD-like"/>
</dbReference>
<keyword evidence="8" id="KW-1185">Reference proteome</keyword>
<keyword evidence="4 7" id="KW-0067">ATP-binding</keyword>